<keyword evidence="7" id="KW-1185">Reference proteome</keyword>
<dbReference type="EMBL" id="JBIMSN010000161">
    <property type="protein sequence ID" value="MFH5232799.1"/>
    <property type="molecule type" value="Genomic_DNA"/>
</dbReference>
<dbReference type="Gene3D" id="3.40.50.2000">
    <property type="entry name" value="Glycogen Phosphorylase B"/>
    <property type="match status" value="2"/>
</dbReference>
<dbReference type="InterPro" id="IPR006326">
    <property type="entry name" value="UDPGT_MGT-like"/>
</dbReference>
<dbReference type="NCBIfam" id="TIGR01426">
    <property type="entry name" value="MGT"/>
    <property type="match status" value="1"/>
</dbReference>
<keyword evidence="2" id="KW-0808">Transferase</keyword>
<evidence type="ECO:0000259" key="3">
    <source>
        <dbReference type="Pfam" id="PF06722"/>
    </source>
</evidence>
<dbReference type="PANTHER" id="PTHR48050:SF13">
    <property type="entry name" value="STEROL 3-BETA-GLUCOSYLTRANSFERASE UGT80A2"/>
    <property type="match status" value="1"/>
</dbReference>
<organism evidence="5 6">
    <name type="scientific">Antrihabitans spumae</name>
    <dbReference type="NCBI Taxonomy" id="3373370"/>
    <lineage>
        <taxon>Bacteria</taxon>
        <taxon>Bacillati</taxon>
        <taxon>Actinomycetota</taxon>
        <taxon>Actinomycetes</taxon>
        <taxon>Mycobacteriales</taxon>
        <taxon>Nocardiaceae</taxon>
        <taxon>Antrihabitans</taxon>
    </lineage>
</organism>
<evidence type="ECO:0000256" key="1">
    <source>
        <dbReference type="ARBA" id="ARBA00009995"/>
    </source>
</evidence>
<protein>
    <submittedName>
        <fullName evidence="5">Macrolide family glycosyltransferase</fullName>
    </submittedName>
</protein>
<dbReference type="InterPro" id="IPR050426">
    <property type="entry name" value="Glycosyltransferase_28"/>
</dbReference>
<dbReference type="InterPro" id="IPR002213">
    <property type="entry name" value="UDP_glucos_trans"/>
</dbReference>
<evidence type="ECO:0000313" key="6">
    <source>
        <dbReference type="Proteomes" id="UP001609176"/>
    </source>
</evidence>
<dbReference type="CDD" id="cd03784">
    <property type="entry name" value="GT1_Gtf-like"/>
    <property type="match status" value="1"/>
</dbReference>
<dbReference type="RefSeq" id="WP_395126296.1">
    <property type="nucleotide sequence ID" value="NZ_JBIMSN010000161.1"/>
</dbReference>
<dbReference type="EMBL" id="JBIMSP010000080">
    <property type="protein sequence ID" value="MFH5245513.1"/>
    <property type="molecule type" value="Genomic_DNA"/>
</dbReference>
<dbReference type="Pfam" id="PF06722">
    <property type="entry name" value="EryCIII-like_C"/>
    <property type="match status" value="1"/>
</dbReference>
<sequence length="411" mass="45877">MNRSHIAIVSIPASGHCIPIQGIIAELTSRGHRVTFASGQGHVEVPESLGAETITYRTTLSSRRTYNSDTQEELEHMPLLFLKETMLVLPQLELALSASPPDLVIFDVMAWAGWMLAEKWKIPSVQSWPVFASNTEFSLEESYTVFDLRHPAMIEFDLTLKKFLQDEGFAYMTNTQFFNYTADRHIVLFPRSFQFEGHTFDERFFFVGPCGLSTVRGSVRRPSQKKTSVLISLGTAYNARLDFFKKCIAAFDSTEWDVTMTVGHRISVEDLGVVPRNFRVEPYIPHSDILEDVDVFVCQAGMGAMMEALRRKIPLVLLPQSPEQVATAQRAVQLDLGVRLADDCTADDIVEAVRRALADDVIDASVANFSAEIENAGGAKRAADVIERFLAETLPISPRDAPVQRSVTDRA</sequence>
<dbReference type="PANTHER" id="PTHR48050">
    <property type="entry name" value="STEROL 3-BETA-GLUCOSYLTRANSFERASE"/>
    <property type="match status" value="1"/>
</dbReference>
<comment type="caution">
    <text evidence="5">The sequence shown here is derived from an EMBL/GenBank/DDBJ whole genome shotgun (WGS) entry which is preliminary data.</text>
</comment>
<evidence type="ECO:0000313" key="7">
    <source>
        <dbReference type="Proteomes" id="UP001609219"/>
    </source>
</evidence>
<gene>
    <name evidence="5" type="ORF">ACHIPV_27100</name>
    <name evidence="4" type="ORF">ACHIRB_30160</name>
</gene>
<dbReference type="Proteomes" id="UP001609219">
    <property type="component" value="Unassembled WGS sequence"/>
</dbReference>
<proteinExistence type="inferred from homology"/>
<dbReference type="Proteomes" id="UP001609176">
    <property type="component" value="Unassembled WGS sequence"/>
</dbReference>
<dbReference type="SUPFAM" id="SSF53756">
    <property type="entry name" value="UDP-Glycosyltransferase/glycogen phosphorylase"/>
    <property type="match status" value="1"/>
</dbReference>
<feature type="domain" description="Erythromycin biosynthesis protein CIII-like C-terminal" evidence="3">
    <location>
        <begin position="267"/>
        <end position="372"/>
    </location>
</feature>
<name>A0ABW7KVD2_9NOCA</name>
<evidence type="ECO:0000256" key="2">
    <source>
        <dbReference type="ARBA" id="ARBA00022679"/>
    </source>
</evidence>
<evidence type="ECO:0000313" key="5">
    <source>
        <dbReference type="EMBL" id="MFH5245513.1"/>
    </source>
</evidence>
<dbReference type="InterPro" id="IPR010610">
    <property type="entry name" value="EryCIII-like_C"/>
</dbReference>
<reference evidence="6 7" key="1">
    <citation type="submission" date="2024-10" db="EMBL/GenBank/DDBJ databases">
        <authorList>
            <person name="Riesco R."/>
        </authorList>
    </citation>
    <scope>NUCLEOTIDE SEQUENCE [LARGE SCALE GENOMIC DNA]</scope>
    <source>
        <strain evidence="5 6">NCIMB 15448</strain>
        <strain evidence="4 7">NCIMB 15450</strain>
    </source>
</reference>
<evidence type="ECO:0000313" key="4">
    <source>
        <dbReference type="EMBL" id="MFH5232799.1"/>
    </source>
</evidence>
<comment type="similarity">
    <text evidence="1">Belongs to the UDP-glycosyltransferase family.</text>
</comment>
<accession>A0ABW7KVD2</accession>